<dbReference type="AlphaFoldDB" id="R1HA79"/>
<name>R1HA79_9PSEU</name>
<evidence type="ECO:0000313" key="2">
    <source>
        <dbReference type="Proteomes" id="UP000014139"/>
    </source>
</evidence>
<organism evidence="1 2">
    <name type="scientific">Amycolatopsis vancoresmycina DSM 44592</name>
    <dbReference type="NCBI Taxonomy" id="1292037"/>
    <lineage>
        <taxon>Bacteria</taxon>
        <taxon>Bacillati</taxon>
        <taxon>Actinomycetota</taxon>
        <taxon>Actinomycetes</taxon>
        <taxon>Pseudonocardiales</taxon>
        <taxon>Pseudonocardiaceae</taxon>
        <taxon>Amycolatopsis</taxon>
    </lineage>
</organism>
<accession>R1HA79</accession>
<protein>
    <submittedName>
        <fullName evidence="1">Uncharacterized protein</fullName>
    </submittedName>
</protein>
<evidence type="ECO:0000313" key="1">
    <source>
        <dbReference type="EMBL" id="EOD60590.1"/>
    </source>
</evidence>
<gene>
    <name evidence="1" type="ORF">H480_40905</name>
</gene>
<dbReference type="PATRIC" id="fig|1292037.4.peg.7665"/>
<comment type="caution">
    <text evidence="1">The sequence shown here is derived from an EMBL/GenBank/DDBJ whole genome shotgun (WGS) entry which is preliminary data.</text>
</comment>
<dbReference type="Proteomes" id="UP000014139">
    <property type="component" value="Unassembled WGS sequence"/>
</dbReference>
<proteinExistence type="predicted"/>
<keyword evidence="2" id="KW-1185">Reference proteome</keyword>
<reference evidence="1 2" key="1">
    <citation type="submission" date="2013-02" db="EMBL/GenBank/DDBJ databases">
        <title>Draft genome sequence of Amycolatopsis vancoresmycina strain DSM 44592T.</title>
        <authorList>
            <person name="Kumar S."/>
            <person name="Kaur N."/>
            <person name="Kaur C."/>
            <person name="Raghava G.P.S."/>
            <person name="Mayilraj S."/>
        </authorList>
    </citation>
    <scope>NUCLEOTIDE SEQUENCE [LARGE SCALE GENOMIC DNA]</scope>
    <source>
        <strain evidence="1 2">DSM 44592</strain>
    </source>
</reference>
<dbReference type="EMBL" id="AOUO01000706">
    <property type="protein sequence ID" value="EOD60590.1"/>
    <property type="molecule type" value="Genomic_DNA"/>
</dbReference>
<sequence length="502" mass="52177">MLTMQRTAGNRAIGALLSGRVQAHPVAVQRRRVPTGAQTGPLTSVGATDRAQHTAGLERVNERALTELAPADRAAVLTRAHTLAGSPAAYNALPAPDRARLLAEAIRAQAPGLVLGDPALINIGVRPGALGVADAANIAALVTNATALINTVIGGAHDGDLRQVFGPPNVATAKARYRAARDRMNYLHTHHRIVTDRSGYSAEAGVGGLTDANRISLMPGAIDHPANDENVVLIIHEAMHAGNFGVVDDRGYPASPSFVSLRAVDKLGNAAHYEVVPRRVRGLPNSFLHTVFVPAGSSVTLGGHTHTAPPLTTTEQAARQASEAARAAWNMGLNLHTLWVRLHLHPADWTGAALAGEFGPGTAATFSACMPYWSLVQGLTVHTRPGLSAAAATPSAAPVTAVDVALSEGLVRLLSLATQTVDTQFASAAATNAFLLAQTTAPERAAASTIPLLKELLLIAVRRSVGELTGTPFRDVRVITTMAAAAPTYALMLAPRAPAGFP</sequence>